<evidence type="ECO:0000259" key="5">
    <source>
        <dbReference type="PROSITE" id="PS51634"/>
    </source>
</evidence>
<reference evidence="6 7" key="1">
    <citation type="journal article" date="2013" name="Proc. Natl. Acad. Sci. U.S.A.">
        <title>Fine-scale variation in meiotic recombination in Mimulus inferred from population shotgun sequencing.</title>
        <authorList>
            <person name="Hellsten U."/>
            <person name="Wright K.M."/>
            <person name="Jenkins J."/>
            <person name="Shu S."/>
            <person name="Yuan Y."/>
            <person name="Wessler S.R."/>
            <person name="Schmutz J."/>
            <person name="Willis J.H."/>
            <person name="Rokhsar D.S."/>
        </authorList>
    </citation>
    <scope>NUCLEOTIDE SEQUENCE [LARGE SCALE GENOMIC DNA]</scope>
    <source>
        <strain evidence="7">cv. DUN x IM62</strain>
    </source>
</reference>
<dbReference type="PANTHER" id="PTHR12446:SF34">
    <property type="entry name" value="PROTEIN LIN-54 HOMOLOG"/>
    <property type="match status" value="1"/>
</dbReference>
<dbReference type="eggNOG" id="KOG1171">
    <property type="taxonomic scope" value="Eukaryota"/>
</dbReference>
<keyword evidence="3" id="KW-0539">Nucleus</keyword>
<proteinExistence type="inferred from homology"/>
<dbReference type="PROSITE" id="PS51634">
    <property type="entry name" value="CRC"/>
    <property type="match status" value="1"/>
</dbReference>
<dbReference type="GO" id="GO:0005634">
    <property type="term" value="C:nucleus"/>
    <property type="evidence" value="ECO:0007669"/>
    <property type="project" value="UniProtKB-SubCell"/>
</dbReference>
<dbReference type="InterPro" id="IPR028307">
    <property type="entry name" value="Lin-54_fam"/>
</dbReference>
<dbReference type="InterPro" id="IPR033467">
    <property type="entry name" value="Tesmin/TSO1-like_CXC"/>
</dbReference>
<dbReference type="SMART" id="SM01114">
    <property type="entry name" value="CXC"/>
    <property type="match status" value="4"/>
</dbReference>
<evidence type="ECO:0000313" key="6">
    <source>
        <dbReference type="EMBL" id="EYU21957.1"/>
    </source>
</evidence>
<evidence type="ECO:0000256" key="2">
    <source>
        <dbReference type="ARBA" id="ARBA00007267"/>
    </source>
</evidence>
<evidence type="ECO:0000256" key="3">
    <source>
        <dbReference type="ARBA" id="ARBA00023242"/>
    </source>
</evidence>
<comment type="similarity">
    <text evidence="2">Belongs to the lin-54 family.</text>
</comment>
<sequence>MENPIMKQGQSSTHFTHCNCGEYCTKFCVCVAYDKFCGESCPCKDCWNTPRNIVEVLRRRIETQNMIHQSLERKCAEFAVEIASSNEDNKKTESDALVSEDSSDDNNNTASSNSLFESPTKRAKTSASSIGVLVQCGCDCKENHCLGFWCTCFRTKEFCSKKCTCRECCNNEKHKEKVMIPRAIKQEEICSSSGVQCACDCKENHCLGFWCTCFRTKEFCSKKCTCRECCNNEKHKEKVMMSRAIKQEEICSCKTGLCTTDLCYCHAYKRGCWEDCDCEGCSNIYGSKPK</sequence>
<accession>A0A022Q087</accession>
<comment type="subcellular location">
    <subcellularLocation>
        <location evidence="1">Nucleus</location>
    </subcellularLocation>
</comment>
<dbReference type="InterPro" id="IPR005172">
    <property type="entry name" value="CRC"/>
</dbReference>
<keyword evidence="7" id="KW-1185">Reference proteome</keyword>
<dbReference type="Proteomes" id="UP000030748">
    <property type="component" value="Unassembled WGS sequence"/>
</dbReference>
<dbReference type="PhylomeDB" id="A0A022Q087"/>
<dbReference type="PANTHER" id="PTHR12446">
    <property type="entry name" value="TESMIN/TSO1-RELATED"/>
    <property type="match status" value="1"/>
</dbReference>
<evidence type="ECO:0000256" key="4">
    <source>
        <dbReference type="SAM" id="MobiDB-lite"/>
    </source>
</evidence>
<protein>
    <recommendedName>
        <fullName evidence="5">CRC domain-containing protein</fullName>
    </recommendedName>
</protein>
<feature type="region of interest" description="Disordered" evidence="4">
    <location>
        <begin position="86"/>
        <end position="118"/>
    </location>
</feature>
<feature type="domain" description="CRC" evidence="5">
    <location>
        <begin position="134"/>
        <end position="234"/>
    </location>
</feature>
<organism evidence="6 7">
    <name type="scientific">Erythranthe guttata</name>
    <name type="common">Yellow monkey flower</name>
    <name type="synonym">Mimulus guttatus</name>
    <dbReference type="NCBI Taxonomy" id="4155"/>
    <lineage>
        <taxon>Eukaryota</taxon>
        <taxon>Viridiplantae</taxon>
        <taxon>Streptophyta</taxon>
        <taxon>Embryophyta</taxon>
        <taxon>Tracheophyta</taxon>
        <taxon>Spermatophyta</taxon>
        <taxon>Magnoliopsida</taxon>
        <taxon>eudicotyledons</taxon>
        <taxon>Gunneridae</taxon>
        <taxon>Pentapetalae</taxon>
        <taxon>asterids</taxon>
        <taxon>lamiids</taxon>
        <taxon>Lamiales</taxon>
        <taxon>Phrymaceae</taxon>
        <taxon>Erythranthe</taxon>
    </lineage>
</organism>
<name>A0A022Q087_ERYGU</name>
<dbReference type="AlphaFoldDB" id="A0A022Q087"/>
<feature type="compositionally biased region" description="Low complexity" evidence="4">
    <location>
        <begin position="105"/>
        <end position="114"/>
    </location>
</feature>
<evidence type="ECO:0000313" key="7">
    <source>
        <dbReference type="Proteomes" id="UP000030748"/>
    </source>
</evidence>
<evidence type="ECO:0000256" key="1">
    <source>
        <dbReference type="ARBA" id="ARBA00004123"/>
    </source>
</evidence>
<dbReference type="STRING" id="4155.A0A022Q087"/>
<dbReference type="EMBL" id="KI632217">
    <property type="protein sequence ID" value="EYU21957.1"/>
    <property type="molecule type" value="Genomic_DNA"/>
</dbReference>
<gene>
    <name evidence="6" type="ORF">MIMGU_mgv1a011183mg</name>
</gene>